<gene>
    <name evidence="2" type="ORF">GCM10010276_40790</name>
</gene>
<dbReference type="Pfam" id="PF04149">
    <property type="entry name" value="DUF397"/>
    <property type="match status" value="1"/>
</dbReference>
<keyword evidence="3" id="KW-1185">Reference proteome</keyword>
<evidence type="ECO:0000259" key="1">
    <source>
        <dbReference type="Pfam" id="PF04149"/>
    </source>
</evidence>
<dbReference type="Proteomes" id="UP001501777">
    <property type="component" value="Unassembled WGS sequence"/>
</dbReference>
<accession>A0ABP5ZJ51</accession>
<dbReference type="EMBL" id="BAAASG010000009">
    <property type="protein sequence ID" value="GAA2495960.1"/>
    <property type="molecule type" value="Genomic_DNA"/>
</dbReference>
<dbReference type="InterPro" id="IPR007278">
    <property type="entry name" value="DUF397"/>
</dbReference>
<feature type="domain" description="DUF397" evidence="1">
    <location>
        <begin position="9"/>
        <end position="58"/>
    </location>
</feature>
<name>A0ABP5ZJ51_STRLO</name>
<comment type="caution">
    <text evidence="2">The sequence shown here is derived from an EMBL/GenBank/DDBJ whole genome shotgun (WGS) entry which is preliminary data.</text>
</comment>
<evidence type="ECO:0000313" key="3">
    <source>
        <dbReference type="Proteomes" id="UP001501777"/>
    </source>
</evidence>
<proteinExistence type="predicted"/>
<protein>
    <submittedName>
        <fullName evidence="2">DUF397 domain-containing protein</fullName>
    </submittedName>
</protein>
<organism evidence="2 3">
    <name type="scientific">Streptomyces longisporus</name>
    <dbReference type="NCBI Taxonomy" id="1948"/>
    <lineage>
        <taxon>Bacteria</taxon>
        <taxon>Bacillati</taxon>
        <taxon>Actinomycetota</taxon>
        <taxon>Actinomycetes</taxon>
        <taxon>Kitasatosporales</taxon>
        <taxon>Streptomycetaceae</taxon>
        <taxon>Streptomyces</taxon>
    </lineage>
</organism>
<reference evidence="3" key="1">
    <citation type="journal article" date="2019" name="Int. J. Syst. Evol. Microbiol.">
        <title>The Global Catalogue of Microorganisms (GCM) 10K type strain sequencing project: providing services to taxonomists for standard genome sequencing and annotation.</title>
        <authorList>
            <consortium name="The Broad Institute Genomics Platform"/>
            <consortium name="The Broad Institute Genome Sequencing Center for Infectious Disease"/>
            <person name="Wu L."/>
            <person name="Ma J."/>
        </authorList>
    </citation>
    <scope>NUCLEOTIDE SEQUENCE [LARGE SCALE GENOMIC DNA]</scope>
    <source>
        <strain evidence="3">JCM 4395</strain>
    </source>
</reference>
<evidence type="ECO:0000313" key="2">
    <source>
        <dbReference type="EMBL" id="GAA2495960.1"/>
    </source>
</evidence>
<sequence length="66" mass="7344">MVHKGQPLWRRSSMCGNESECVEVAVGEDRVLARDSKRPGRSHLCFAAVAWTDFVRAVMQGELEGP</sequence>